<gene>
    <name evidence="2" type="ORF">UFOPK3204_00131</name>
</gene>
<organism evidence="2">
    <name type="scientific">freshwater metagenome</name>
    <dbReference type="NCBI Taxonomy" id="449393"/>
    <lineage>
        <taxon>unclassified sequences</taxon>
        <taxon>metagenomes</taxon>
        <taxon>ecological metagenomes</taxon>
    </lineage>
</organism>
<dbReference type="AlphaFoldDB" id="A0A6J6ZIT3"/>
<evidence type="ECO:0000313" key="2">
    <source>
        <dbReference type="EMBL" id="CAB4820584.1"/>
    </source>
</evidence>
<reference evidence="2" key="1">
    <citation type="submission" date="2020-05" db="EMBL/GenBank/DDBJ databases">
        <authorList>
            <person name="Chiriac C."/>
            <person name="Salcher M."/>
            <person name="Ghai R."/>
            <person name="Kavagutti S V."/>
        </authorList>
    </citation>
    <scope>NUCLEOTIDE SEQUENCE</scope>
</reference>
<sequence length="254" mass="28947">MPFLKTAPPPAPSDLTQSSGDESDLPYEYELDDLFHLYSTVRRTSCVSVLEFGSGWSTVVFALALHENAEYFGDEHRRLVRHPNPFQILTIDASDHWQEVALARLPDWLRSTVRPVSCSVNLVDRYGSYVHLYENVPEFVADLIYLDGPDPEQVHGAINGFEYSELHTLPMGADILRIEPHVWPETMIITDGRTANARFLAAHLRRNWQVIHDPFGDRTTFRLEETPFGPVIEKHLSTRLAAARELRDKEGPNI</sequence>
<dbReference type="Gene3D" id="3.40.50.150">
    <property type="entry name" value="Vaccinia Virus protein VP39"/>
    <property type="match status" value="1"/>
</dbReference>
<feature type="region of interest" description="Disordered" evidence="1">
    <location>
        <begin position="1"/>
        <end position="22"/>
    </location>
</feature>
<accession>A0A6J6ZIT3</accession>
<evidence type="ECO:0000256" key="1">
    <source>
        <dbReference type="SAM" id="MobiDB-lite"/>
    </source>
</evidence>
<protein>
    <submittedName>
        <fullName evidence="2">Unannotated protein</fullName>
    </submittedName>
</protein>
<name>A0A6J6ZIT3_9ZZZZ</name>
<dbReference type="EMBL" id="CAFABK010000003">
    <property type="protein sequence ID" value="CAB4820584.1"/>
    <property type="molecule type" value="Genomic_DNA"/>
</dbReference>
<proteinExistence type="predicted"/>
<dbReference type="InterPro" id="IPR029063">
    <property type="entry name" value="SAM-dependent_MTases_sf"/>
</dbReference>